<evidence type="ECO:0000256" key="1">
    <source>
        <dbReference type="PROSITE-ProRule" id="PRU00339"/>
    </source>
</evidence>
<dbReference type="SUPFAM" id="SSF52200">
    <property type="entry name" value="Toll/Interleukin receptor TIR domain"/>
    <property type="match status" value="1"/>
</dbReference>
<feature type="region of interest" description="Disordered" evidence="2">
    <location>
        <begin position="497"/>
        <end position="521"/>
    </location>
</feature>
<evidence type="ECO:0000256" key="2">
    <source>
        <dbReference type="SAM" id="MobiDB-lite"/>
    </source>
</evidence>
<evidence type="ECO:0000259" key="3">
    <source>
        <dbReference type="PROSITE" id="PS50104"/>
    </source>
</evidence>
<dbReference type="PROSITE" id="PS50104">
    <property type="entry name" value="TIR"/>
    <property type="match status" value="1"/>
</dbReference>
<protein>
    <submittedName>
        <fullName evidence="4">TTC22 protein</fullName>
    </submittedName>
</protein>
<dbReference type="SMART" id="SM00028">
    <property type="entry name" value="TPR"/>
    <property type="match status" value="4"/>
</dbReference>
<keyword evidence="1" id="KW-0802">TPR repeat</keyword>
<keyword evidence="5" id="KW-1185">Reference proteome</keyword>
<feature type="repeat" description="TPR" evidence="1">
    <location>
        <begin position="43"/>
        <end position="76"/>
    </location>
</feature>
<dbReference type="SUPFAM" id="SSF48452">
    <property type="entry name" value="TPR-like"/>
    <property type="match status" value="1"/>
</dbReference>
<accession>A0A8J9ZIL5</accession>
<dbReference type="InterPro" id="IPR011990">
    <property type="entry name" value="TPR-like_helical_dom_sf"/>
</dbReference>
<dbReference type="InterPro" id="IPR035897">
    <property type="entry name" value="Toll_tir_struct_dom_sf"/>
</dbReference>
<dbReference type="PANTHER" id="PTHR16253:SF1">
    <property type="entry name" value="TIR DOMAIN-CONTAINING PROTEIN"/>
    <property type="match status" value="1"/>
</dbReference>
<gene>
    <name evidence="4" type="primary">TTC22</name>
    <name evidence="4" type="ORF">BLAG_LOCUS14401</name>
</gene>
<dbReference type="PROSITE" id="PS50005">
    <property type="entry name" value="TPR"/>
    <property type="match status" value="2"/>
</dbReference>
<dbReference type="AlphaFoldDB" id="A0A8J9ZIL5"/>
<dbReference type="Gene3D" id="1.25.40.10">
    <property type="entry name" value="Tetratricopeptide repeat domain"/>
    <property type="match status" value="2"/>
</dbReference>
<evidence type="ECO:0000313" key="5">
    <source>
        <dbReference type="Proteomes" id="UP000838412"/>
    </source>
</evidence>
<dbReference type="OrthoDB" id="9982425at2759"/>
<dbReference type="InterPro" id="IPR019734">
    <property type="entry name" value="TPR_rpt"/>
</dbReference>
<name>A0A8J9ZIL5_BRALA</name>
<proteinExistence type="predicted"/>
<organism evidence="4 5">
    <name type="scientific">Branchiostoma lanceolatum</name>
    <name type="common">Common lancelet</name>
    <name type="synonym">Amphioxus lanceolatum</name>
    <dbReference type="NCBI Taxonomy" id="7740"/>
    <lineage>
        <taxon>Eukaryota</taxon>
        <taxon>Metazoa</taxon>
        <taxon>Chordata</taxon>
        <taxon>Cephalochordata</taxon>
        <taxon>Leptocardii</taxon>
        <taxon>Amphioxiformes</taxon>
        <taxon>Branchiostomatidae</taxon>
        <taxon>Branchiostoma</taxon>
    </lineage>
</organism>
<dbReference type="Gene3D" id="3.40.50.10140">
    <property type="entry name" value="Toll/interleukin-1 receptor homology (TIR) domain"/>
    <property type="match status" value="1"/>
</dbReference>
<dbReference type="Pfam" id="PF13181">
    <property type="entry name" value="TPR_8"/>
    <property type="match status" value="2"/>
</dbReference>
<feature type="repeat" description="TPR" evidence="1">
    <location>
        <begin position="348"/>
        <end position="381"/>
    </location>
</feature>
<reference evidence="4" key="1">
    <citation type="submission" date="2022-01" db="EMBL/GenBank/DDBJ databases">
        <authorList>
            <person name="Braso-Vives M."/>
        </authorList>
    </citation>
    <scope>NUCLEOTIDE SEQUENCE</scope>
</reference>
<evidence type="ECO:0000313" key="4">
    <source>
        <dbReference type="EMBL" id="CAH1255287.1"/>
    </source>
</evidence>
<feature type="domain" description="TIR" evidence="3">
    <location>
        <begin position="452"/>
        <end position="521"/>
    </location>
</feature>
<dbReference type="PANTHER" id="PTHR16253">
    <property type="entry name" value="TETRATRICOPEPTIDE REPEAT PROTEIN 22"/>
    <property type="match status" value="1"/>
</dbReference>
<sequence length="521" mass="60191">MSSDSCHLTWKSLKQYAKDTKKLELDLPHIEEHYNETLNFLTMRYGNIRGFMLFNLDQSREAEKSFRKVLEVDPDNLNALGNLVVLYEEQFMYAKAREMRAKLKALLKEGGNNGEARQARAIAEQAFAIQWFEQDKRDFGHLSYFEEAAGRSEHALPEERLAWKFQCGLAVYRLCLQLSQAKAPTENILSTRCKALAYFNDAIQVHEEHRPDNSRDAALCWVFIGIIVLDTKESERHDLFNRSQVAETTPKDCFDTALGLSRTPYVLRRIGEQLGRPELKEYARALEMLDEALEENPRRCGWFCHDRKGIIYFNMVKYKTSLEGHSPDSMLQESLQNFKKAVEFKKAYTDFDYIGQIHLELGDYQSAIAAFRQAVHHGIDDRCDPGSTHRLWARCLEQLNEFEGAEEQHFTARIVEQKLVQSLPGQPIPGLDTLRPLSAFRQLEKPRNRRGYKYDFFVSYSSKDDEWVVGVLVRTLEEKYGFKGLVHDRDFQVRDAAGPSTGYERSRGSRGRRAVQAVRGT</sequence>
<dbReference type="EMBL" id="OV696687">
    <property type="protein sequence ID" value="CAH1255287.1"/>
    <property type="molecule type" value="Genomic_DNA"/>
</dbReference>
<dbReference type="InterPro" id="IPR042342">
    <property type="entry name" value="TTC22"/>
</dbReference>
<dbReference type="Proteomes" id="UP000838412">
    <property type="component" value="Chromosome 2"/>
</dbReference>
<dbReference type="InterPro" id="IPR000157">
    <property type="entry name" value="TIR_dom"/>
</dbReference>
<dbReference type="GO" id="GO:0007165">
    <property type="term" value="P:signal transduction"/>
    <property type="evidence" value="ECO:0007669"/>
    <property type="project" value="InterPro"/>
</dbReference>